<dbReference type="STRING" id="1888891.DSOL_2696"/>
<reference evidence="1 2" key="1">
    <citation type="submission" date="2016-09" db="EMBL/GenBank/DDBJ databases">
        <title>Complete genome of Desulfosporosinus sp. OL.</title>
        <authorList>
            <person name="Mardanov A."/>
            <person name="Beletsky A."/>
            <person name="Panova A."/>
            <person name="Karnachuk O."/>
            <person name="Ravin N."/>
        </authorList>
    </citation>
    <scope>NUCLEOTIDE SEQUENCE [LARGE SCALE GENOMIC DNA]</scope>
    <source>
        <strain evidence="1 2">OL</strain>
    </source>
</reference>
<sequence>MKKEKHPQNLEAELQQAFDRWDTLYKFGGHDPFWSDGCNLNLVRNHISHYKQKIEETYEPQNYPAIYYREAPSEVPQDYMARSEEIRSKAKKVVQVYKKDENYQFLLSLVERLDLKDIKTTSIRNVINYVKGLEQAIAADDLISMRRHENPEGYIESFLECAERVKSLKPRDNEQLSLFDVWPDEFSEEADECEEEDQGMNMRL</sequence>
<dbReference type="Proteomes" id="UP000186102">
    <property type="component" value="Unassembled WGS sequence"/>
</dbReference>
<dbReference type="EMBL" id="MLBF01000019">
    <property type="protein sequence ID" value="OLN31357.1"/>
    <property type="molecule type" value="Genomic_DNA"/>
</dbReference>
<organism evidence="1 2">
    <name type="scientific">Desulfosporosinus metallidurans</name>
    <dbReference type="NCBI Taxonomy" id="1888891"/>
    <lineage>
        <taxon>Bacteria</taxon>
        <taxon>Bacillati</taxon>
        <taxon>Bacillota</taxon>
        <taxon>Clostridia</taxon>
        <taxon>Eubacteriales</taxon>
        <taxon>Desulfitobacteriaceae</taxon>
        <taxon>Desulfosporosinus</taxon>
    </lineage>
</organism>
<keyword evidence="2" id="KW-1185">Reference proteome</keyword>
<evidence type="ECO:0000313" key="1">
    <source>
        <dbReference type="EMBL" id="OLN31357.1"/>
    </source>
</evidence>
<name>A0A1Q8QVL2_9FIRM</name>
<accession>A0A1Q8QVL2</accession>
<comment type="caution">
    <text evidence="1">The sequence shown here is derived from an EMBL/GenBank/DDBJ whole genome shotgun (WGS) entry which is preliminary data.</text>
</comment>
<dbReference type="AlphaFoldDB" id="A0A1Q8QVL2"/>
<evidence type="ECO:0000313" key="2">
    <source>
        <dbReference type="Proteomes" id="UP000186102"/>
    </source>
</evidence>
<gene>
    <name evidence="1" type="ORF">DSOL_2696</name>
</gene>
<dbReference type="RefSeq" id="WP_075365270.1">
    <property type="nucleotide sequence ID" value="NZ_MLBF01000019.1"/>
</dbReference>
<proteinExistence type="predicted"/>
<protein>
    <submittedName>
        <fullName evidence="1">Uncharacterized protein</fullName>
    </submittedName>
</protein>
<dbReference type="OrthoDB" id="1795836at2"/>